<evidence type="ECO:0000313" key="3">
    <source>
        <dbReference type="Proteomes" id="UP000006038"/>
    </source>
</evidence>
<name>J3NEF0_ORYBR</name>
<feature type="region of interest" description="Disordered" evidence="1">
    <location>
        <begin position="13"/>
        <end position="34"/>
    </location>
</feature>
<evidence type="ECO:0000256" key="1">
    <source>
        <dbReference type="SAM" id="MobiDB-lite"/>
    </source>
</evidence>
<dbReference type="Gramene" id="OB12G23580.1">
    <property type="protein sequence ID" value="OB12G23580.1"/>
    <property type="gene ID" value="OB12G23580"/>
</dbReference>
<organism evidence="2">
    <name type="scientific">Oryza brachyantha</name>
    <name type="common">malo sina</name>
    <dbReference type="NCBI Taxonomy" id="4533"/>
    <lineage>
        <taxon>Eukaryota</taxon>
        <taxon>Viridiplantae</taxon>
        <taxon>Streptophyta</taxon>
        <taxon>Embryophyta</taxon>
        <taxon>Tracheophyta</taxon>
        <taxon>Spermatophyta</taxon>
        <taxon>Magnoliopsida</taxon>
        <taxon>Liliopsida</taxon>
        <taxon>Poales</taxon>
        <taxon>Poaceae</taxon>
        <taxon>BOP clade</taxon>
        <taxon>Oryzoideae</taxon>
        <taxon>Oryzeae</taxon>
        <taxon>Oryzinae</taxon>
        <taxon>Oryza</taxon>
    </lineage>
</organism>
<reference evidence="2" key="1">
    <citation type="journal article" date="2013" name="Nat. Commun.">
        <title>Whole-genome sequencing of Oryza brachyantha reveals mechanisms underlying Oryza genome evolution.</title>
        <authorList>
            <person name="Chen J."/>
            <person name="Huang Q."/>
            <person name="Gao D."/>
            <person name="Wang J."/>
            <person name="Lang Y."/>
            <person name="Liu T."/>
            <person name="Li B."/>
            <person name="Bai Z."/>
            <person name="Luis Goicoechea J."/>
            <person name="Liang C."/>
            <person name="Chen C."/>
            <person name="Zhang W."/>
            <person name="Sun S."/>
            <person name="Liao Y."/>
            <person name="Zhang X."/>
            <person name="Yang L."/>
            <person name="Song C."/>
            <person name="Wang M."/>
            <person name="Shi J."/>
            <person name="Liu G."/>
            <person name="Liu J."/>
            <person name="Zhou H."/>
            <person name="Zhou W."/>
            <person name="Yu Q."/>
            <person name="An N."/>
            <person name="Chen Y."/>
            <person name="Cai Q."/>
            <person name="Wang B."/>
            <person name="Liu B."/>
            <person name="Min J."/>
            <person name="Huang Y."/>
            <person name="Wu H."/>
            <person name="Li Z."/>
            <person name="Zhang Y."/>
            <person name="Yin Y."/>
            <person name="Song W."/>
            <person name="Jiang J."/>
            <person name="Jackson S.A."/>
            <person name="Wing R.A."/>
            <person name="Wang J."/>
            <person name="Chen M."/>
        </authorList>
    </citation>
    <scope>NUCLEOTIDE SEQUENCE [LARGE SCALE GENOMIC DNA]</scope>
    <source>
        <strain evidence="2">cv. IRGC 101232</strain>
    </source>
</reference>
<dbReference type="Proteomes" id="UP000006038">
    <property type="component" value="Chromosome 12"/>
</dbReference>
<accession>J3NEF0</accession>
<sequence length="87" mass="9112">MYLSSLRPLFPRSARASPAEAEAEGGLPRGGAGRGGFLAAAQEGLLLPPPAPIPRRAGALPSSVLCPTIDPPLEITHDPQKWSMMLK</sequence>
<keyword evidence="3" id="KW-1185">Reference proteome</keyword>
<feature type="compositionally biased region" description="Low complexity" evidence="1">
    <location>
        <begin position="13"/>
        <end position="26"/>
    </location>
</feature>
<evidence type="ECO:0000313" key="2">
    <source>
        <dbReference type="EnsemblPlants" id="OB12G23580.1"/>
    </source>
</evidence>
<protein>
    <submittedName>
        <fullName evidence="2">Uncharacterized protein</fullName>
    </submittedName>
</protein>
<dbReference type="AlphaFoldDB" id="J3NEF0"/>
<dbReference type="EnsemblPlants" id="OB12G23580.1">
    <property type="protein sequence ID" value="OB12G23580.1"/>
    <property type="gene ID" value="OB12G23580"/>
</dbReference>
<reference evidence="2" key="2">
    <citation type="submission" date="2013-04" db="UniProtKB">
        <authorList>
            <consortium name="EnsemblPlants"/>
        </authorList>
    </citation>
    <scope>IDENTIFICATION</scope>
</reference>
<proteinExistence type="predicted"/>
<dbReference type="HOGENOM" id="CLU_2486983_0_0_1"/>